<feature type="region of interest" description="Disordered" evidence="1">
    <location>
        <begin position="295"/>
        <end position="322"/>
    </location>
</feature>
<evidence type="ECO:0000313" key="3">
    <source>
        <dbReference type="EMBL" id="ROT79851.1"/>
    </source>
</evidence>
<name>A0A423TTX1_PENVA</name>
<keyword evidence="4" id="KW-1185">Reference proteome</keyword>
<comment type="caution">
    <text evidence="3">The sequence shown here is derived from an EMBL/GenBank/DDBJ whole genome shotgun (WGS) entry which is preliminary data.</text>
</comment>
<keyword evidence="2" id="KW-1133">Transmembrane helix</keyword>
<feature type="transmembrane region" description="Helical" evidence="2">
    <location>
        <begin position="182"/>
        <end position="201"/>
    </location>
</feature>
<keyword evidence="2" id="KW-0812">Transmembrane</keyword>
<sequence>MGLTPGCYRGGICMRIALALGGARGFESSESNRCSEEEPDRGLRAGWEVAGGRAERWQEMCVGRWAGSRIGHRVEGGPSRGRVATRARETCTRGRREAERRGLKRTSFFCLSLPSSPLFSFFCSRFLLLFSFFLPFAPLSASSLPLSLLLPFAFLFLLPFASPSSPLFSFFCLSLPSSPSSAFLLFSFPLLLLLPFASLFSSPSPSSAFRFPLLLSFLLCLSLRSSPLLLFWFFFSLSLFSFSSPSLLSFLVSLSLSSPFFSFRFLLSISFLALASLFSSPSSASRFPLLLSSEDPLERSHSPEGHLRRLRSRRRGEAGHTTTTIRFTTRSQSAPALYFRPAYPPREVGKLLAERFQNSYAAFCLHVDQVRVCSREDLTISSLGLTVLSTYTAYYSDSILLPITLFSTFPSALATYRRANNRTFTQWPRDSTLGHSSRLMRAPFLPPSPP</sequence>
<feature type="transmembrane region" description="Helical" evidence="2">
    <location>
        <begin position="260"/>
        <end position="278"/>
    </location>
</feature>
<dbReference type="EMBL" id="QCYY01001184">
    <property type="protein sequence ID" value="ROT79851.1"/>
    <property type="molecule type" value="Genomic_DNA"/>
</dbReference>
<dbReference type="AlphaFoldDB" id="A0A423TTX1"/>
<evidence type="ECO:0000256" key="2">
    <source>
        <dbReference type="SAM" id="Phobius"/>
    </source>
</evidence>
<accession>A0A423TTX1</accession>
<feature type="compositionally biased region" description="Basic and acidic residues" evidence="1">
    <location>
        <begin position="296"/>
        <end position="307"/>
    </location>
</feature>
<feature type="transmembrane region" description="Helical" evidence="2">
    <location>
        <begin position="144"/>
        <end position="162"/>
    </location>
</feature>
<reference evidence="3 4" key="1">
    <citation type="submission" date="2018-04" db="EMBL/GenBank/DDBJ databases">
        <authorList>
            <person name="Zhang X."/>
            <person name="Yuan J."/>
            <person name="Li F."/>
            <person name="Xiang J."/>
        </authorList>
    </citation>
    <scope>NUCLEOTIDE SEQUENCE [LARGE SCALE GENOMIC DNA]</scope>
    <source>
        <tissue evidence="3">Muscle</tissue>
    </source>
</reference>
<protein>
    <submittedName>
        <fullName evidence="3">Uncharacterized protein</fullName>
    </submittedName>
</protein>
<proteinExistence type="predicted"/>
<dbReference type="Proteomes" id="UP000283509">
    <property type="component" value="Unassembled WGS sequence"/>
</dbReference>
<organism evidence="3 4">
    <name type="scientific">Penaeus vannamei</name>
    <name type="common">Whiteleg shrimp</name>
    <name type="synonym">Litopenaeus vannamei</name>
    <dbReference type="NCBI Taxonomy" id="6689"/>
    <lineage>
        <taxon>Eukaryota</taxon>
        <taxon>Metazoa</taxon>
        <taxon>Ecdysozoa</taxon>
        <taxon>Arthropoda</taxon>
        <taxon>Crustacea</taxon>
        <taxon>Multicrustacea</taxon>
        <taxon>Malacostraca</taxon>
        <taxon>Eumalacostraca</taxon>
        <taxon>Eucarida</taxon>
        <taxon>Decapoda</taxon>
        <taxon>Dendrobranchiata</taxon>
        <taxon>Penaeoidea</taxon>
        <taxon>Penaeidae</taxon>
        <taxon>Penaeus</taxon>
    </lineage>
</organism>
<reference evidence="3 4" key="2">
    <citation type="submission" date="2019-01" db="EMBL/GenBank/DDBJ databases">
        <title>The decoding of complex shrimp genome reveals the adaptation for benthos swimmer, frequently molting mechanism and breeding impact on genome.</title>
        <authorList>
            <person name="Sun Y."/>
            <person name="Gao Y."/>
            <person name="Yu Y."/>
        </authorList>
    </citation>
    <scope>NUCLEOTIDE SEQUENCE [LARGE SCALE GENOMIC DNA]</scope>
    <source>
        <tissue evidence="3">Muscle</tissue>
    </source>
</reference>
<feature type="transmembrane region" description="Helical" evidence="2">
    <location>
        <begin position="118"/>
        <end position="137"/>
    </location>
</feature>
<evidence type="ECO:0000313" key="4">
    <source>
        <dbReference type="Proteomes" id="UP000283509"/>
    </source>
</evidence>
<gene>
    <name evidence="3" type="ORF">C7M84_001419</name>
</gene>
<keyword evidence="2" id="KW-0472">Membrane</keyword>
<evidence type="ECO:0000256" key="1">
    <source>
        <dbReference type="SAM" id="MobiDB-lite"/>
    </source>
</evidence>